<evidence type="ECO:0000256" key="1">
    <source>
        <dbReference type="ARBA" id="ARBA00004202"/>
    </source>
</evidence>
<keyword evidence="20" id="KW-0802">TPR repeat</keyword>
<dbReference type="InterPro" id="IPR000403">
    <property type="entry name" value="PI3/4_kinase_cat_dom"/>
</dbReference>
<keyword evidence="31" id="KW-0968">Cytoplasmic vesicle</keyword>
<dbReference type="GO" id="GO:0051896">
    <property type="term" value="P:regulation of phosphatidylinositol 3-kinase/protein kinase B signal transduction"/>
    <property type="evidence" value="ECO:0007669"/>
    <property type="project" value="UniProtKB-ARBA"/>
</dbReference>
<dbReference type="SUPFAM" id="SSF47212">
    <property type="entry name" value="FKBP12-rapamycin-binding domain of FKBP-rapamycin-associated protein (FRAP)"/>
    <property type="match status" value="1"/>
</dbReference>
<evidence type="ECO:0000256" key="17">
    <source>
        <dbReference type="ARBA" id="ARBA00022741"/>
    </source>
</evidence>
<evidence type="ECO:0000256" key="20">
    <source>
        <dbReference type="ARBA" id="ARBA00022803"/>
    </source>
</evidence>
<dbReference type="SMART" id="SM00146">
    <property type="entry name" value="PI3Kc"/>
    <property type="match status" value="1"/>
</dbReference>
<accession>A0A3Q2G8J7</accession>
<evidence type="ECO:0000256" key="5">
    <source>
        <dbReference type="ARBA" id="ARBA00004397"/>
    </source>
</evidence>
<dbReference type="GO" id="GO:0005765">
    <property type="term" value="C:lysosomal membrane"/>
    <property type="evidence" value="ECO:0007669"/>
    <property type="project" value="UniProtKB-SubCell"/>
</dbReference>
<keyword evidence="25" id="KW-0007">Acetylation</keyword>
<evidence type="ECO:0000256" key="18">
    <source>
        <dbReference type="ARBA" id="ARBA00022777"/>
    </source>
</evidence>
<evidence type="ECO:0000256" key="12">
    <source>
        <dbReference type="ARBA" id="ARBA00022499"/>
    </source>
</evidence>
<proteinExistence type="inferred from homology"/>
<keyword evidence="16" id="KW-0677">Repeat</keyword>
<keyword evidence="41" id="KW-1185">Reference proteome</keyword>
<dbReference type="SUPFAM" id="SSF56112">
    <property type="entry name" value="Protein kinase-like (PK-like)"/>
    <property type="match status" value="1"/>
</dbReference>
<evidence type="ECO:0000256" key="9">
    <source>
        <dbReference type="ARBA" id="ARBA00011031"/>
    </source>
</evidence>
<organism evidence="40 41">
    <name type="scientific">Cyprinodon variegatus</name>
    <name type="common">Sheepshead minnow</name>
    <dbReference type="NCBI Taxonomy" id="28743"/>
    <lineage>
        <taxon>Eukaryota</taxon>
        <taxon>Metazoa</taxon>
        <taxon>Chordata</taxon>
        <taxon>Craniata</taxon>
        <taxon>Vertebrata</taxon>
        <taxon>Euteleostomi</taxon>
        <taxon>Actinopterygii</taxon>
        <taxon>Neopterygii</taxon>
        <taxon>Teleostei</taxon>
        <taxon>Neoteleostei</taxon>
        <taxon>Acanthomorphata</taxon>
        <taxon>Ovalentaria</taxon>
        <taxon>Atherinomorphae</taxon>
        <taxon>Cyprinodontiformes</taxon>
        <taxon>Cyprinodontidae</taxon>
        <taxon>Cyprinodon</taxon>
    </lineage>
</organism>
<dbReference type="InterPro" id="IPR003151">
    <property type="entry name" value="PIK-rel_kinase_FAT"/>
</dbReference>
<dbReference type="PANTHER" id="PTHR11139:SF9">
    <property type="entry name" value="SERINE_THREONINE-PROTEIN KINASE MTOR"/>
    <property type="match status" value="1"/>
</dbReference>
<dbReference type="Gene3D" id="1.20.120.150">
    <property type="entry name" value="FKBP12-rapamycin binding domain"/>
    <property type="match status" value="1"/>
</dbReference>
<evidence type="ECO:0000256" key="26">
    <source>
        <dbReference type="ARBA" id="ARBA00023034"/>
    </source>
</evidence>
<evidence type="ECO:0000256" key="19">
    <source>
        <dbReference type="ARBA" id="ARBA00022787"/>
    </source>
</evidence>
<keyword evidence="10" id="KW-1003">Cell membrane</keyword>
<evidence type="ECO:0000259" key="38">
    <source>
        <dbReference type="PROSITE" id="PS51189"/>
    </source>
</evidence>
<dbReference type="PANTHER" id="PTHR11139">
    <property type="entry name" value="ATAXIA TELANGIECTASIA MUTATED ATM -RELATED"/>
    <property type="match status" value="1"/>
</dbReference>
<evidence type="ECO:0000256" key="13">
    <source>
        <dbReference type="ARBA" id="ARBA00022527"/>
    </source>
</evidence>
<dbReference type="GO" id="GO:0051240">
    <property type="term" value="P:positive regulation of multicellular organismal process"/>
    <property type="evidence" value="ECO:0007669"/>
    <property type="project" value="UniProtKB-ARBA"/>
</dbReference>
<dbReference type="GO" id="GO:0004674">
    <property type="term" value="F:protein serine/threonine kinase activity"/>
    <property type="evidence" value="ECO:0007669"/>
    <property type="project" value="UniProtKB-KW"/>
</dbReference>
<dbReference type="GO" id="GO:0045335">
    <property type="term" value="C:phagocytic vesicle"/>
    <property type="evidence" value="ECO:0007669"/>
    <property type="project" value="UniProtKB-SubCell"/>
</dbReference>
<dbReference type="GO" id="GO:0016605">
    <property type="term" value="C:PML body"/>
    <property type="evidence" value="ECO:0007669"/>
    <property type="project" value="UniProtKB-SubCell"/>
</dbReference>
<feature type="domain" description="FATC" evidence="39">
    <location>
        <begin position="2374"/>
        <end position="2406"/>
    </location>
</feature>
<dbReference type="Pfam" id="PF23593">
    <property type="entry name" value="HEAT_ATR"/>
    <property type="match status" value="1"/>
</dbReference>
<reference evidence="40" key="2">
    <citation type="submission" date="2025-09" db="UniProtKB">
        <authorList>
            <consortium name="Ensembl"/>
        </authorList>
    </citation>
    <scope>IDENTIFICATION</scope>
</reference>
<dbReference type="InterPro" id="IPR014009">
    <property type="entry name" value="PIK_FAT"/>
</dbReference>
<dbReference type="PROSITE" id="PS00915">
    <property type="entry name" value="PI3_4_KINASE_1"/>
    <property type="match status" value="1"/>
</dbReference>
<dbReference type="GO" id="GO:0031932">
    <property type="term" value="C:TORC2 complex"/>
    <property type="evidence" value="ECO:0007669"/>
    <property type="project" value="TreeGrafter"/>
</dbReference>
<keyword evidence="13 35" id="KW-0723">Serine/threonine-protein kinase</keyword>
<evidence type="ECO:0000256" key="23">
    <source>
        <dbReference type="ARBA" id="ARBA00022843"/>
    </source>
</evidence>
<dbReference type="InterPro" id="IPR024585">
    <property type="entry name" value="mTOR_dom"/>
</dbReference>
<feature type="domain" description="FAT" evidence="38">
    <location>
        <begin position="1260"/>
        <end position="1839"/>
    </location>
</feature>
<dbReference type="Pfam" id="PF02259">
    <property type="entry name" value="FAT"/>
    <property type="match status" value="1"/>
</dbReference>
<dbReference type="Pfam" id="PF02260">
    <property type="entry name" value="FATC"/>
    <property type="match status" value="1"/>
</dbReference>
<dbReference type="Gene3D" id="1.25.10.10">
    <property type="entry name" value="Leucine-rich Repeat Variant"/>
    <property type="match status" value="3"/>
</dbReference>
<dbReference type="GO" id="GO:0045597">
    <property type="term" value="P:positive regulation of cell differentiation"/>
    <property type="evidence" value="ECO:0007669"/>
    <property type="project" value="UniProtKB-ARBA"/>
</dbReference>
<evidence type="ECO:0000256" key="6">
    <source>
        <dbReference type="ARBA" id="ARBA00004524"/>
    </source>
</evidence>
<comment type="catalytic activity">
    <reaction evidence="32 35">
        <text>L-threonyl-[protein] + ATP = O-phospho-L-threonyl-[protein] + ADP + H(+)</text>
        <dbReference type="Rhea" id="RHEA:46608"/>
        <dbReference type="Rhea" id="RHEA-COMP:11060"/>
        <dbReference type="Rhea" id="RHEA-COMP:11605"/>
        <dbReference type="ChEBI" id="CHEBI:15378"/>
        <dbReference type="ChEBI" id="CHEBI:30013"/>
        <dbReference type="ChEBI" id="CHEBI:30616"/>
        <dbReference type="ChEBI" id="CHEBI:61977"/>
        <dbReference type="ChEBI" id="CHEBI:456216"/>
        <dbReference type="EC" id="2.7.11.1"/>
    </reaction>
</comment>
<dbReference type="PROSITE" id="PS00916">
    <property type="entry name" value="PI3_4_KINASE_2"/>
    <property type="match status" value="1"/>
</dbReference>
<evidence type="ECO:0000256" key="25">
    <source>
        <dbReference type="ARBA" id="ARBA00022990"/>
    </source>
</evidence>
<keyword evidence="28" id="KW-0472">Membrane</keyword>
<dbReference type="Gene3D" id="3.30.1010.10">
    <property type="entry name" value="Phosphatidylinositol 3-kinase Catalytic Subunit, Chain A, domain 4"/>
    <property type="match status" value="1"/>
</dbReference>
<evidence type="ECO:0000313" key="41">
    <source>
        <dbReference type="Proteomes" id="UP000265020"/>
    </source>
</evidence>
<dbReference type="InterPro" id="IPR036940">
    <property type="entry name" value="PI3/4_kinase_cat_sf"/>
</dbReference>
<keyword evidence="29" id="KW-0458">Lysosome</keyword>
<dbReference type="GO" id="GO:0019216">
    <property type="term" value="P:regulation of lipid metabolic process"/>
    <property type="evidence" value="ECO:0007669"/>
    <property type="project" value="UniProtKB-ARBA"/>
</dbReference>
<keyword evidence="11" id="KW-0963">Cytoplasm</keyword>
<dbReference type="FunFam" id="1.25.10.10:FF:000083">
    <property type="entry name" value="Serine/threonine-protein kinase TOR"/>
    <property type="match status" value="1"/>
</dbReference>
<dbReference type="STRING" id="28743.ENSCVAP00000020185"/>
<dbReference type="OMA" id="MWLRFVS"/>
<dbReference type="GO" id="GO:0005829">
    <property type="term" value="C:cytosol"/>
    <property type="evidence" value="ECO:0007669"/>
    <property type="project" value="UniProtKB-ARBA"/>
</dbReference>
<keyword evidence="18 35" id="KW-0418">Kinase</keyword>
<evidence type="ECO:0000256" key="24">
    <source>
        <dbReference type="ARBA" id="ARBA00022848"/>
    </source>
</evidence>
<evidence type="ECO:0000256" key="7">
    <source>
        <dbReference type="ARBA" id="ARBA00004570"/>
    </source>
</evidence>
<dbReference type="GO" id="GO:0005886">
    <property type="term" value="C:plasma membrane"/>
    <property type="evidence" value="ECO:0007669"/>
    <property type="project" value="UniProtKB-SubCell"/>
</dbReference>
<evidence type="ECO:0000259" key="37">
    <source>
        <dbReference type="PROSITE" id="PS50290"/>
    </source>
</evidence>
<keyword evidence="17 35" id="KW-0547">Nucleotide-binding</keyword>
<evidence type="ECO:0000256" key="31">
    <source>
        <dbReference type="ARBA" id="ARBA00023329"/>
    </source>
</evidence>
<dbReference type="InterPro" id="IPR026683">
    <property type="entry name" value="TOR_cat"/>
</dbReference>
<dbReference type="Pfam" id="PF00454">
    <property type="entry name" value="PI3_PI4_kinase"/>
    <property type="match status" value="1"/>
</dbReference>
<dbReference type="InterPro" id="IPR036738">
    <property type="entry name" value="FRB_sf"/>
</dbReference>
<dbReference type="GO" id="GO:0005741">
    <property type="term" value="C:mitochondrial outer membrane"/>
    <property type="evidence" value="ECO:0007669"/>
    <property type="project" value="UniProtKB-SubCell"/>
</dbReference>
<evidence type="ECO:0000256" key="30">
    <source>
        <dbReference type="ARBA" id="ARBA00023242"/>
    </source>
</evidence>
<evidence type="ECO:0000256" key="8">
    <source>
        <dbReference type="ARBA" id="ARBA00004630"/>
    </source>
</evidence>
<evidence type="ECO:0000256" key="4">
    <source>
        <dbReference type="ARBA" id="ARBA00004322"/>
    </source>
</evidence>
<evidence type="ECO:0000256" key="21">
    <source>
        <dbReference type="ARBA" id="ARBA00022824"/>
    </source>
</evidence>
<dbReference type="InterPro" id="IPR011989">
    <property type="entry name" value="ARM-like"/>
</dbReference>
<dbReference type="GO" id="GO:0004715">
    <property type="term" value="F:non-membrane spanning protein tyrosine kinase activity"/>
    <property type="evidence" value="ECO:0007669"/>
    <property type="project" value="UniProtKB-EC"/>
</dbReference>
<dbReference type="GeneTree" id="ENSGT00930000151037"/>
<dbReference type="PROSITE" id="PS51190">
    <property type="entry name" value="FATC"/>
    <property type="match status" value="1"/>
</dbReference>
<dbReference type="EC" id="2.7.11.1" evidence="35"/>
<comment type="catalytic activity">
    <reaction evidence="34">
        <text>L-tyrosyl-[protein] + ATP = O-phospho-L-tyrosyl-[protein] + ADP + H(+)</text>
        <dbReference type="Rhea" id="RHEA:10596"/>
        <dbReference type="Rhea" id="RHEA-COMP:10136"/>
        <dbReference type="Rhea" id="RHEA-COMP:20101"/>
        <dbReference type="ChEBI" id="CHEBI:15378"/>
        <dbReference type="ChEBI" id="CHEBI:30616"/>
        <dbReference type="ChEBI" id="CHEBI:46858"/>
        <dbReference type="ChEBI" id="CHEBI:61978"/>
        <dbReference type="ChEBI" id="CHEBI:456216"/>
        <dbReference type="EC" id="2.7.10.2"/>
    </reaction>
    <physiologicalReaction direction="left-to-right" evidence="34">
        <dbReference type="Rhea" id="RHEA:10597"/>
    </physiologicalReaction>
</comment>
<dbReference type="GO" id="GO:0000139">
    <property type="term" value="C:Golgi membrane"/>
    <property type="evidence" value="ECO:0007669"/>
    <property type="project" value="UniProtKB-SubCell"/>
</dbReference>
<dbReference type="InterPro" id="IPR011990">
    <property type="entry name" value="TPR-like_helical_dom_sf"/>
</dbReference>
<dbReference type="FunFam" id="1.25.10.10:FF:000094">
    <property type="entry name" value="Serine/threonine-protein kinase mTOR"/>
    <property type="match status" value="1"/>
</dbReference>
<dbReference type="SMART" id="SM01346">
    <property type="entry name" value="DUF3385"/>
    <property type="match status" value="1"/>
</dbReference>
<evidence type="ECO:0000313" key="40">
    <source>
        <dbReference type="Ensembl" id="ENSCVAP00000020185.1"/>
    </source>
</evidence>
<dbReference type="GO" id="GO:0008361">
    <property type="term" value="P:regulation of cell size"/>
    <property type="evidence" value="ECO:0007669"/>
    <property type="project" value="UniProtKB-ARBA"/>
</dbReference>
<keyword evidence="14" id="KW-0597">Phosphoprotein</keyword>
<dbReference type="InterPro" id="IPR009076">
    <property type="entry name" value="FRB_dom"/>
</dbReference>
<dbReference type="InterPro" id="IPR016024">
    <property type="entry name" value="ARM-type_fold"/>
</dbReference>
<evidence type="ECO:0000256" key="22">
    <source>
        <dbReference type="ARBA" id="ARBA00022840"/>
    </source>
</evidence>
<feature type="compositionally biased region" description="Basic residues" evidence="36">
    <location>
        <begin position="1683"/>
        <end position="1696"/>
    </location>
</feature>
<sequence length="2406" mass="274228">MSGTATVLQQFVSGLKSRNEDTRAKSAKDLQHYVTTELRELSQDEATTFYDELNHHIFELVSSSDVNEKKGGILAIVSLIGVEGGNATRISRFANYLRNLLPSSDPVVMEMASKAMGHLSMAGDTFTAEYVEFEVKRALEWLGADRNEGRRHAAVLVLRELAVSAPTFFFQQVQPFFDNIFYAVWDPKQAIREGAVSALRACLILTTQRETKEMQKPQWYKQTFEEAEKGFDETLAKEKGMNRDDRVHGALLILNELVRISSMEGERMREEMEEITQQQLVHDKYCKELMGFGTKPRHITPFTSFQSVQPQQSNALLGLLGYSTPPSFLGFGATPAPAKSSLVESRYCRELMEERFDQVCRWVLKYKTSKNPLIQMTILNLLPRLAAFQPHTFTDQYLSDTMGYLLGCLKKEKERTAAFQALGLLVVAVRTEIQPYLMKILEIIKAALPPKDFAHKSVTSNVFVSYSAEFFSACLGPGHSLTQFVRHCADHFLNSEHKEIRMEAARTCSRLLTPSIHLISGHVVSQTAVQVVADVLSKLLVVGITDPDPDIRYCVLASLDERFDAHLAQAENLQALFVALNDEVFEIRELAICTIGRLSSMNPAFVMPFLRKMLIQILTELEHSGVGRNKEQSARMLGHLVSNAPRLIRPYMEPILKALILKLKDPDPNPGVVISVLATIGELAQVSGLEMRKWMDELFPIIMDMLQDSSSLAKRQVALWTLGQKVASTGYVVEPYRKYPSLLEVLLNFLKTEQNQGIRREAIRVLGLLGALDPYKHKVNIGMIDQSRDASAVSLSESKSNQDSADCSTSEMLVNMGNLPLDEFYPAVAIVTLMRILRDPSLSNHHTMVVQAVTFIFKSLGLKCVQFLPQVMPTFLNVIRVCDASIREFLFQQMGMVVSFVKIHIRPYMDDIFTLIREYWTPNNPMQNTIILLIEQIVVALGGEFKLYLPQLIPHMLRVFMHDNSTGRSVTIKLLNAIQLFGANLDDYLHLLLPPIVKLFDASDVPLQARKVALETLDRLTESLDFTDYASRIIHPIVRTLDSTPELRSTAMDTLSSLVFQLGKKYQIFIPMVNKVMLKHRINHQRYDILICRIVKGYTLAEEEEDPLIFQHRQIRGNQGDTLVSGPVEPGPMKKLHVSTTALQKAWGAARKVSKDDWLEWLRRLSVVLLKESSSPALRSCWSLAQTYIPLARDLFNAAFLSCWSELSEDQQDELIRSIELALTSQDIAEVTQTLLNLAEFMEHSDKGPLPLRDDNGIVLLGERAAKCRAYAKALHYKELEFQKGPSPLILESLISINNKLQQPEAASGVLEYAMKHFGELEIQATWYEKLHEWEDALVAYDKKIDMNKEDPELILGRMRCLEALGEWGQLHQQCCEEWTLVSEETQAKMARMAAAAAWGHWDSMEEYTCMIPRDTHDGAFYRAVLALHQDLFSLAQQCIDKARDLLDAELTAMAGESYSRAYGAMVSCQMLSELEEVIQYKLVPERRDIIRETWWERLQGCQRIVEDWQRILMVRSLVISPHEDMRTWLKYASLCGKSLRLALAHKTLVLLLGVDPSKQLDHPLPTTHPHVTYAYMKYMWKSNRKIDAFQHMQHFVQGVQQQAQHAIAAEDHQRKQELHKLMARCFLKLGEWQLSLQGINESTIPKVLQYYSNSTEHDRNWYKAWHAWAVMNFEAVLHYKHQNQGRDEKKKRRHASGASANSEASNSDSEADSTDHSPVPSPRQVNEDLSKTLLLYTVPAVQGFFRSISLSRGNNLQDTLRVLTLWFDYGHWPEVNEALVEGIKTIQIDTWLQVIPQLIARIDTPRALVGRLIHQLLTDIGRYHPQALIYPLTVASKSTTTARHNAANKILKNMCEHCNTLVQQAMMVSEELIRVAILWHEMWHEGLEEASRLYFGERNVKGMFAVLEPLHAMMERGPQTLKETSFNQAYGRDLMEAQDWCRKYMRSGNVKDLTQAWDLYYHVFRRISKQLPQLTSLELQYVSPKLLMCRDLELAVPGTYDPNQPIIRIQSIAPSLQVITSKQRPRKLTIMGSNGHEFMFLLKGHEDLRQDERVMQLFGLVNTLLANDPASLRKNLSIQRYAVIPLSTNSGLIGWVPHCDTLHALIRDYREKKKILLNIEHRIMLRMAPDYDHLTLMEKVEVFEHAVNNTAGDDLAKLLWLKSPSSEVWFDRRTNYTRSLAVMSMVGYILGLGDRHPSNLMLDRLSGKILHIDFGDCFEVAMTREKFPEKIPFRLTRMLTNAMEVTGLDGNYRITCHTVMEVLREHRDSVMAVLEAFVYDPLLNWRLMDTNTKGTKRSRTRTDSYTAGQSVEALDGIDLGETTHKKPGTTVPESIHSFIGDGLVQPEALNKKAIQIINRVRDKLTGRDFSHEETLDVPTQVELLIKQATSHENLCQCYIGWCPFW</sequence>
<dbReference type="GO" id="GO:0106310">
    <property type="term" value="F:protein serine kinase activity"/>
    <property type="evidence" value="ECO:0007669"/>
    <property type="project" value="RHEA"/>
</dbReference>
<dbReference type="Gene3D" id="1.10.1070.11">
    <property type="entry name" value="Phosphatidylinositol 3-/4-kinase, catalytic domain"/>
    <property type="match status" value="1"/>
</dbReference>
<dbReference type="GO" id="GO:0044877">
    <property type="term" value="F:protein-containing complex binding"/>
    <property type="evidence" value="ECO:0007669"/>
    <property type="project" value="InterPro"/>
</dbReference>
<dbReference type="Gene3D" id="1.25.40.10">
    <property type="entry name" value="Tetratricopeptide repeat domain"/>
    <property type="match status" value="1"/>
</dbReference>
<dbReference type="FunFam" id="3.30.1010.10:FF:000004">
    <property type="entry name" value="Serine/threonine-protein kinase TOR"/>
    <property type="match status" value="1"/>
</dbReference>
<dbReference type="GO" id="GO:0016242">
    <property type="term" value="P:negative regulation of macroautophagy"/>
    <property type="evidence" value="ECO:0007669"/>
    <property type="project" value="TreeGrafter"/>
</dbReference>
<dbReference type="InterPro" id="IPR057564">
    <property type="entry name" value="HEAT_ATR"/>
</dbReference>
<dbReference type="FunFam" id="1.10.1070.11:FF:000058">
    <property type="entry name" value="MTOR isoform 6"/>
    <property type="match status" value="1"/>
</dbReference>
<evidence type="ECO:0000256" key="36">
    <source>
        <dbReference type="SAM" id="MobiDB-lite"/>
    </source>
</evidence>
<keyword evidence="23" id="KW-0832">Ubl conjugation</keyword>
<dbReference type="InterPro" id="IPR011009">
    <property type="entry name" value="Kinase-like_dom_sf"/>
</dbReference>
<evidence type="ECO:0000256" key="11">
    <source>
        <dbReference type="ARBA" id="ARBA00022490"/>
    </source>
</evidence>
<keyword evidence="12" id="KW-1017">Isopeptide bond</keyword>
<dbReference type="Pfam" id="PF08771">
    <property type="entry name" value="FRB_dom"/>
    <property type="match status" value="1"/>
</dbReference>
<dbReference type="GO" id="GO:0009891">
    <property type="term" value="P:positive regulation of biosynthetic process"/>
    <property type="evidence" value="ECO:0007669"/>
    <property type="project" value="UniProtKB-ARBA"/>
</dbReference>
<feature type="domain" description="PI3K/PI4K catalytic" evidence="37">
    <location>
        <begin position="2013"/>
        <end position="2326"/>
    </location>
</feature>
<evidence type="ECO:0000256" key="15">
    <source>
        <dbReference type="ARBA" id="ARBA00022679"/>
    </source>
</evidence>
<dbReference type="FunFam" id="1.25.10.10:FF:000060">
    <property type="entry name" value="Serine/threonine-protein kinase mTOR"/>
    <property type="match status" value="1"/>
</dbReference>
<comment type="similarity">
    <text evidence="9 35">Belongs to the PI3/PI4-kinase family.</text>
</comment>
<dbReference type="Ensembl" id="ENSCVAT00000015000.1">
    <property type="protein sequence ID" value="ENSCVAP00000020185.1"/>
    <property type="gene ID" value="ENSCVAG00000001414.1"/>
</dbReference>
<dbReference type="PROSITE" id="PS50290">
    <property type="entry name" value="PI3_4_KINASE_3"/>
    <property type="match status" value="1"/>
</dbReference>
<evidence type="ECO:0000256" key="10">
    <source>
        <dbReference type="ARBA" id="ARBA00022475"/>
    </source>
</evidence>
<keyword evidence="19" id="KW-1000">Mitochondrion outer membrane</keyword>
<evidence type="ECO:0000256" key="2">
    <source>
        <dbReference type="ARBA" id="ARBA00004255"/>
    </source>
</evidence>
<keyword evidence="30" id="KW-0539">Nucleus</keyword>
<feature type="region of interest" description="Disordered" evidence="36">
    <location>
        <begin position="1683"/>
        <end position="1725"/>
    </location>
</feature>
<comment type="catalytic activity">
    <reaction evidence="33">
        <text>L-seryl-[protein] + ATP = O-phospho-L-seryl-[protein] + ADP + H(+)</text>
        <dbReference type="Rhea" id="RHEA:17989"/>
        <dbReference type="Rhea" id="RHEA-COMP:9863"/>
        <dbReference type="Rhea" id="RHEA-COMP:11604"/>
        <dbReference type="ChEBI" id="CHEBI:15378"/>
        <dbReference type="ChEBI" id="CHEBI:29999"/>
        <dbReference type="ChEBI" id="CHEBI:30616"/>
        <dbReference type="ChEBI" id="CHEBI:83421"/>
        <dbReference type="ChEBI" id="CHEBI:456216"/>
        <dbReference type="EC" id="2.7.11.1"/>
    </reaction>
</comment>
<dbReference type="GO" id="GO:0031931">
    <property type="term" value="C:TORC1 complex"/>
    <property type="evidence" value="ECO:0007669"/>
    <property type="project" value="TreeGrafter"/>
</dbReference>
<evidence type="ECO:0000256" key="14">
    <source>
        <dbReference type="ARBA" id="ARBA00022553"/>
    </source>
</evidence>
<reference evidence="40" key="1">
    <citation type="submission" date="2025-08" db="UniProtKB">
        <authorList>
            <consortium name="Ensembl"/>
        </authorList>
    </citation>
    <scope>IDENTIFICATION</scope>
</reference>
<dbReference type="FunFam" id="1.10.1070.11:FF:000074">
    <property type="entry name" value="DJ576K7.1 (FK506 binding protein 12-rapamycin associated protein 1)"/>
    <property type="match status" value="1"/>
</dbReference>
<evidence type="ECO:0000256" key="34">
    <source>
        <dbReference type="ARBA" id="ARBA00051942"/>
    </source>
</evidence>
<dbReference type="Pfam" id="PF11865">
    <property type="entry name" value="mTOR_dom"/>
    <property type="match status" value="1"/>
</dbReference>
<dbReference type="InterPro" id="IPR050517">
    <property type="entry name" value="DDR_Repair_Kinase"/>
</dbReference>
<comment type="subcellular location">
    <subcellularLocation>
        <location evidence="1">Cell membrane</location>
        <topology evidence="1">Peripheral membrane protein</topology>
    </subcellularLocation>
    <subcellularLocation>
        <location evidence="3">Cytoplasmic vesicle</location>
        <location evidence="3">Phagosome</location>
    </subcellularLocation>
    <subcellularLocation>
        <location evidence="5">Endoplasmic reticulum membrane</location>
        <topology evidence="5">Peripheral membrane protein</topology>
        <orientation evidence="5">Cytoplasmic side</orientation>
    </subcellularLocation>
    <subcellularLocation>
        <location evidence="2">Golgi apparatus membrane</location>
        <topology evidence="2">Peripheral membrane protein</topology>
        <orientation evidence="2">Cytoplasmic side</orientation>
    </subcellularLocation>
    <subcellularLocation>
        <location evidence="8">Lysosome membrane</location>
        <topology evidence="8">Peripheral membrane protein</topology>
        <orientation evidence="8">Cytoplasmic side</orientation>
    </subcellularLocation>
    <subcellularLocation>
        <location evidence="6">Microsome membrane</location>
    </subcellularLocation>
    <subcellularLocation>
        <location evidence="7">Mitochondrion outer membrane</location>
        <topology evidence="7">Peripheral membrane protein</topology>
        <orientation evidence="7">Cytoplasmic side</orientation>
    </subcellularLocation>
    <subcellularLocation>
        <location evidence="4">Nucleus</location>
        <location evidence="4">PML body</location>
    </subcellularLocation>
</comment>
<evidence type="ECO:0000256" key="16">
    <source>
        <dbReference type="ARBA" id="ARBA00022737"/>
    </source>
</evidence>
<dbReference type="GO" id="GO:0038202">
    <property type="term" value="P:TORC1 signaling"/>
    <property type="evidence" value="ECO:0007669"/>
    <property type="project" value="TreeGrafter"/>
</dbReference>
<dbReference type="InterPro" id="IPR003152">
    <property type="entry name" value="FATC_dom"/>
</dbReference>
<evidence type="ECO:0000256" key="33">
    <source>
        <dbReference type="ARBA" id="ARBA00048679"/>
    </source>
</evidence>
<dbReference type="SMART" id="SM01345">
    <property type="entry name" value="Rapamycin_bind"/>
    <property type="match status" value="1"/>
</dbReference>
<evidence type="ECO:0000256" key="3">
    <source>
        <dbReference type="ARBA" id="ARBA00004262"/>
    </source>
</evidence>
<name>A0A3Q2G8J7_CYPVA</name>
<keyword evidence="26" id="KW-0333">Golgi apparatus</keyword>
<evidence type="ECO:0000256" key="27">
    <source>
        <dbReference type="ARBA" id="ARBA00023128"/>
    </source>
</evidence>
<keyword evidence="15 35" id="KW-0808">Transferase</keyword>
<evidence type="ECO:0000259" key="39">
    <source>
        <dbReference type="PROSITE" id="PS51190"/>
    </source>
</evidence>
<evidence type="ECO:0000256" key="28">
    <source>
        <dbReference type="ARBA" id="ARBA00023136"/>
    </source>
</evidence>
<protein>
    <recommendedName>
        <fullName evidence="35">Serine/threonine-protein kinase TOR</fullName>
        <ecNumber evidence="35">2.7.11.1</ecNumber>
    </recommendedName>
</protein>
<dbReference type="FunFam" id="1.20.120.150:FF:000001">
    <property type="entry name" value="Serine/threonine-protein kinase TOR"/>
    <property type="match status" value="1"/>
</dbReference>
<keyword evidence="21" id="KW-0256">Endoplasmic reticulum</keyword>
<dbReference type="SUPFAM" id="SSF48371">
    <property type="entry name" value="ARM repeat"/>
    <property type="match status" value="1"/>
</dbReference>
<dbReference type="SMART" id="SM01343">
    <property type="entry name" value="FATC"/>
    <property type="match status" value="1"/>
</dbReference>
<dbReference type="CDD" id="cd05169">
    <property type="entry name" value="PIKKc_TOR"/>
    <property type="match status" value="1"/>
</dbReference>
<evidence type="ECO:0000256" key="32">
    <source>
        <dbReference type="ARBA" id="ARBA00047899"/>
    </source>
</evidence>
<dbReference type="PROSITE" id="PS51189">
    <property type="entry name" value="FAT"/>
    <property type="match status" value="1"/>
</dbReference>
<dbReference type="InterPro" id="IPR018936">
    <property type="entry name" value="PI3/4_kinase_CS"/>
</dbReference>
<dbReference type="Proteomes" id="UP000265020">
    <property type="component" value="Unassembled WGS sequence"/>
</dbReference>
<evidence type="ECO:0000256" key="29">
    <source>
        <dbReference type="ARBA" id="ARBA00023228"/>
    </source>
</evidence>
<evidence type="ECO:0000256" key="35">
    <source>
        <dbReference type="RuleBase" id="RU364109"/>
    </source>
</evidence>
<dbReference type="GO" id="GO:0005789">
    <property type="term" value="C:endoplasmic reticulum membrane"/>
    <property type="evidence" value="ECO:0007669"/>
    <property type="project" value="UniProtKB-SubCell"/>
</dbReference>
<dbReference type="GO" id="GO:0005524">
    <property type="term" value="F:ATP binding"/>
    <property type="evidence" value="ECO:0007669"/>
    <property type="project" value="UniProtKB-KW"/>
</dbReference>
<keyword evidence="24" id="KW-0492">Microsome</keyword>
<keyword evidence="27" id="KW-0496">Mitochondrion</keyword>
<keyword evidence="22 35" id="KW-0067">ATP-binding</keyword>
<feature type="compositionally biased region" description="Low complexity" evidence="36">
    <location>
        <begin position="1697"/>
        <end position="1709"/>
    </location>
</feature>